<evidence type="ECO:0008006" key="4">
    <source>
        <dbReference type="Google" id="ProtNLM"/>
    </source>
</evidence>
<sequence>MAPLPDNDKTPDKKKEEDDVEDKPKESQKDEKTLSNLNDRELKALLDEAINYKNPKDREGKSELFNDLLLEAEETERIARATSAGGSELVRHCNPAARRQRHGGGPRGRRYGGPSSSGMMGRSVSERGTHGGSLDNLAKEELYDPTCRRLRGVRKSSTSSSGASSSYGGNPVRVSARQREGDKHPIWQHFYCQSKEKNTGKWAKCKTCGAEMQGIPQRLIKHNMTCNNDESQAQEIMDITEENDAAPAQPAQGTEGPTNLTRKEPTQKPKRKRVSESVENLQTSIDRPGTSSSSDVDLPLPLMPLNKKYKPSSSKLNIIKDNAVIATSPQYLKEIH</sequence>
<feature type="region of interest" description="Disordered" evidence="1">
    <location>
        <begin position="1"/>
        <end position="40"/>
    </location>
</feature>
<feature type="region of interest" description="Disordered" evidence="1">
    <location>
        <begin position="243"/>
        <end position="301"/>
    </location>
</feature>
<evidence type="ECO:0000313" key="2">
    <source>
        <dbReference type="EMBL" id="CAG9770117.1"/>
    </source>
</evidence>
<feature type="compositionally biased region" description="Polar residues" evidence="1">
    <location>
        <begin position="251"/>
        <end position="260"/>
    </location>
</feature>
<reference evidence="2" key="1">
    <citation type="submission" date="2022-01" db="EMBL/GenBank/DDBJ databases">
        <authorList>
            <person name="King R."/>
        </authorList>
    </citation>
    <scope>NUCLEOTIDE SEQUENCE</scope>
</reference>
<feature type="compositionally biased region" description="Low complexity" evidence="1">
    <location>
        <begin position="112"/>
        <end position="123"/>
    </location>
</feature>
<evidence type="ECO:0000256" key="1">
    <source>
        <dbReference type="SAM" id="MobiDB-lite"/>
    </source>
</evidence>
<accession>A0A9N9QRD6</accession>
<feature type="compositionally biased region" description="Low complexity" evidence="1">
    <location>
        <begin position="156"/>
        <end position="169"/>
    </location>
</feature>
<dbReference type="OrthoDB" id="6426920at2759"/>
<keyword evidence="3" id="KW-1185">Reference proteome</keyword>
<protein>
    <recommendedName>
        <fullName evidence="4">BED-type domain-containing protein</fullName>
    </recommendedName>
</protein>
<organism evidence="2 3">
    <name type="scientific">Ceutorhynchus assimilis</name>
    <name type="common">cabbage seed weevil</name>
    <dbReference type="NCBI Taxonomy" id="467358"/>
    <lineage>
        <taxon>Eukaryota</taxon>
        <taxon>Metazoa</taxon>
        <taxon>Ecdysozoa</taxon>
        <taxon>Arthropoda</taxon>
        <taxon>Hexapoda</taxon>
        <taxon>Insecta</taxon>
        <taxon>Pterygota</taxon>
        <taxon>Neoptera</taxon>
        <taxon>Endopterygota</taxon>
        <taxon>Coleoptera</taxon>
        <taxon>Polyphaga</taxon>
        <taxon>Cucujiformia</taxon>
        <taxon>Curculionidae</taxon>
        <taxon>Ceutorhynchinae</taxon>
        <taxon>Ceutorhynchus</taxon>
    </lineage>
</organism>
<gene>
    <name evidence="2" type="ORF">CEUTPL_LOCUS10576</name>
</gene>
<name>A0A9N9QRD6_9CUCU</name>
<feature type="region of interest" description="Disordered" evidence="1">
    <location>
        <begin position="82"/>
        <end position="181"/>
    </location>
</feature>
<dbReference type="Proteomes" id="UP001152799">
    <property type="component" value="Chromosome 6"/>
</dbReference>
<dbReference type="AlphaFoldDB" id="A0A9N9QRD6"/>
<feature type="compositionally biased region" description="Basic residues" evidence="1">
    <location>
        <begin position="98"/>
        <end position="110"/>
    </location>
</feature>
<proteinExistence type="predicted"/>
<dbReference type="EMBL" id="OU892282">
    <property type="protein sequence ID" value="CAG9770117.1"/>
    <property type="molecule type" value="Genomic_DNA"/>
</dbReference>
<evidence type="ECO:0000313" key="3">
    <source>
        <dbReference type="Proteomes" id="UP001152799"/>
    </source>
</evidence>
<feature type="compositionally biased region" description="Low complexity" evidence="1">
    <location>
        <begin position="291"/>
        <end position="301"/>
    </location>
</feature>